<dbReference type="InterPro" id="IPR036397">
    <property type="entry name" value="RNaseH_sf"/>
</dbReference>
<keyword evidence="8" id="KW-0479">Metal-binding</keyword>
<dbReference type="Proteomes" id="UP001175271">
    <property type="component" value="Unassembled WGS sequence"/>
</dbReference>
<keyword evidence="16" id="KW-1185">Reference proteome</keyword>
<keyword evidence="6" id="KW-0963">Cytoplasm</keyword>
<dbReference type="GO" id="GO:0005737">
    <property type="term" value="C:cytoplasm"/>
    <property type="evidence" value="ECO:0007669"/>
    <property type="project" value="UniProtKB-SubCell"/>
</dbReference>
<evidence type="ECO:0000256" key="12">
    <source>
        <dbReference type="ARBA" id="ARBA00023015"/>
    </source>
</evidence>
<evidence type="ECO:0000256" key="8">
    <source>
        <dbReference type="ARBA" id="ARBA00022723"/>
    </source>
</evidence>
<dbReference type="EC" id="3.1.13.4" evidence="5"/>
<keyword evidence="13" id="KW-0804">Transcription</keyword>
<dbReference type="InterPro" id="IPR039637">
    <property type="entry name" value="CNOT7/CNOT8/Pop2"/>
</dbReference>
<sequence>MADHLEEQEILIVNVWNGNLEAEFIRIREMIEKFPYVAMDTEFPGVVYKPLDNFFKSKEDYTYKMVTCNVDNLKLIQVGFALMNEKGELPYGNTVWQFNFHYDLRTDASAKSSIELLKNCQIDFARHQSEGIRMCDFGCLLTTSGLVCDERITWITYHSAYDFSYLMRTMILSYLPKEEANFFKLLRCLFPNSYDVKLLAEHVNIRGGLQDLANQLGVRRHGIQHQAGSDSLLTGRTFFALKEVHLKDTWNEVAPKVKSHIYGMSNVFSSSQYHYQPSNYYFPQNYQMPLPQHMPMTYSSYPL</sequence>
<accession>A0AA39I1A6</accession>
<keyword evidence="11" id="KW-0694">RNA-binding</keyword>
<dbReference type="GO" id="GO:0004535">
    <property type="term" value="F:poly(A)-specific ribonuclease activity"/>
    <property type="evidence" value="ECO:0007669"/>
    <property type="project" value="UniProtKB-EC"/>
</dbReference>
<protein>
    <recommendedName>
        <fullName evidence="5">poly(A)-specific ribonuclease</fullName>
        <ecNumber evidence="5">3.1.13.4</ecNumber>
    </recommendedName>
</protein>
<evidence type="ECO:0000256" key="10">
    <source>
        <dbReference type="ARBA" id="ARBA00022839"/>
    </source>
</evidence>
<dbReference type="EMBL" id="JAUCMV010000002">
    <property type="protein sequence ID" value="KAK0415943.1"/>
    <property type="molecule type" value="Genomic_DNA"/>
</dbReference>
<evidence type="ECO:0000256" key="1">
    <source>
        <dbReference type="ARBA" id="ARBA00001663"/>
    </source>
</evidence>
<dbReference type="GO" id="GO:0030014">
    <property type="term" value="C:CCR4-NOT complex"/>
    <property type="evidence" value="ECO:0007669"/>
    <property type="project" value="InterPro"/>
</dbReference>
<gene>
    <name evidence="15" type="ORF">QR680_012206</name>
</gene>
<dbReference type="Pfam" id="PF04857">
    <property type="entry name" value="CAF1"/>
    <property type="match status" value="2"/>
</dbReference>
<keyword evidence="14" id="KW-0539">Nucleus</keyword>
<reference evidence="15" key="1">
    <citation type="submission" date="2023-06" db="EMBL/GenBank/DDBJ databases">
        <title>Genomic analysis of the entomopathogenic nematode Steinernema hermaphroditum.</title>
        <authorList>
            <person name="Schwarz E.M."/>
            <person name="Heppert J.K."/>
            <person name="Baniya A."/>
            <person name="Schwartz H.T."/>
            <person name="Tan C.-H."/>
            <person name="Antoshechkin I."/>
            <person name="Sternberg P.W."/>
            <person name="Goodrich-Blair H."/>
            <person name="Dillman A.R."/>
        </authorList>
    </citation>
    <scope>NUCLEOTIDE SEQUENCE</scope>
    <source>
        <strain evidence="15">PS9179</strain>
        <tissue evidence="15">Whole animal</tissue>
    </source>
</reference>
<keyword evidence="12" id="KW-0805">Transcription regulation</keyword>
<keyword evidence="10" id="KW-0269">Exonuclease</keyword>
<evidence type="ECO:0000256" key="3">
    <source>
        <dbReference type="ARBA" id="ARBA00004496"/>
    </source>
</evidence>
<dbReference type="InterPro" id="IPR006941">
    <property type="entry name" value="RNase_CAF1"/>
</dbReference>
<organism evidence="15 16">
    <name type="scientific">Steinernema hermaphroditum</name>
    <dbReference type="NCBI Taxonomy" id="289476"/>
    <lineage>
        <taxon>Eukaryota</taxon>
        <taxon>Metazoa</taxon>
        <taxon>Ecdysozoa</taxon>
        <taxon>Nematoda</taxon>
        <taxon>Chromadorea</taxon>
        <taxon>Rhabditida</taxon>
        <taxon>Tylenchina</taxon>
        <taxon>Panagrolaimomorpha</taxon>
        <taxon>Strongyloidoidea</taxon>
        <taxon>Steinernematidae</taxon>
        <taxon>Steinernema</taxon>
    </lineage>
</organism>
<evidence type="ECO:0000313" key="15">
    <source>
        <dbReference type="EMBL" id="KAK0415943.1"/>
    </source>
</evidence>
<evidence type="ECO:0000256" key="2">
    <source>
        <dbReference type="ARBA" id="ARBA00004123"/>
    </source>
</evidence>
<comment type="caution">
    <text evidence="15">The sequence shown here is derived from an EMBL/GenBank/DDBJ whole genome shotgun (WGS) entry which is preliminary data.</text>
</comment>
<dbReference type="InterPro" id="IPR012337">
    <property type="entry name" value="RNaseH-like_sf"/>
</dbReference>
<keyword evidence="7" id="KW-0540">Nuclease</keyword>
<evidence type="ECO:0000256" key="6">
    <source>
        <dbReference type="ARBA" id="ARBA00022490"/>
    </source>
</evidence>
<comment type="similarity">
    <text evidence="4">Belongs to the CAF1 family.</text>
</comment>
<dbReference type="AlphaFoldDB" id="A0AA39I1A6"/>
<dbReference type="GO" id="GO:0046872">
    <property type="term" value="F:metal ion binding"/>
    <property type="evidence" value="ECO:0007669"/>
    <property type="project" value="UniProtKB-KW"/>
</dbReference>
<evidence type="ECO:0000256" key="11">
    <source>
        <dbReference type="ARBA" id="ARBA00022884"/>
    </source>
</evidence>
<keyword evidence="9" id="KW-0378">Hydrolase</keyword>
<comment type="catalytic activity">
    <reaction evidence="1">
        <text>Exonucleolytic cleavage of poly(A) to 5'-AMP.</text>
        <dbReference type="EC" id="3.1.13.4"/>
    </reaction>
</comment>
<proteinExistence type="inferred from homology"/>
<comment type="subcellular location">
    <subcellularLocation>
        <location evidence="3">Cytoplasm</location>
    </subcellularLocation>
    <subcellularLocation>
        <location evidence="2">Nucleus</location>
    </subcellularLocation>
</comment>
<evidence type="ECO:0000256" key="5">
    <source>
        <dbReference type="ARBA" id="ARBA00012161"/>
    </source>
</evidence>
<evidence type="ECO:0000313" key="16">
    <source>
        <dbReference type="Proteomes" id="UP001175271"/>
    </source>
</evidence>
<evidence type="ECO:0000256" key="13">
    <source>
        <dbReference type="ARBA" id="ARBA00023163"/>
    </source>
</evidence>
<dbReference type="GO" id="GO:0003723">
    <property type="term" value="F:RNA binding"/>
    <property type="evidence" value="ECO:0007669"/>
    <property type="project" value="UniProtKB-KW"/>
</dbReference>
<evidence type="ECO:0000256" key="9">
    <source>
        <dbReference type="ARBA" id="ARBA00022801"/>
    </source>
</evidence>
<evidence type="ECO:0000256" key="7">
    <source>
        <dbReference type="ARBA" id="ARBA00022722"/>
    </source>
</evidence>
<evidence type="ECO:0000256" key="4">
    <source>
        <dbReference type="ARBA" id="ARBA00008372"/>
    </source>
</evidence>
<dbReference type="Gene3D" id="3.30.420.10">
    <property type="entry name" value="Ribonuclease H-like superfamily/Ribonuclease H"/>
    <property type="match status" value="1"/>
</dbReference>
<name>A0AA39I1A6_9BILA</name>
<dbReference type="GO" id="GO:0005634">
    <property type="term" value="C:nucleus"/>
    <property type="evidence" value="ECO:0007669"/>
    <property type="project" value="UniProtKB-SubCell"/>
</dbReference>
<dbReference type="SUPFAM" id="SSF53098">
    <property type="entry name" value="Ribonuclease H-like"/>
    <property type="match status" value="1"/>
</dbReference>
<evidence type="ECO:0000256" key="14">
    <source>
        <dbReference type="ARBA" id="ARBA00023242"/>
    </source>
</evidence>
<dbReference type="PANTHER" id="PTHR10797">
    <property type="entry name" value="CCR4-NOT TRANSCRIPTION COMPLEX SUBUNIT"/>
    <property type="match status" value="1"/>
</dbReference>